<dbReference type="OrthoDB" id="346673at2759"/>
<name>A0A225AWE0_TALAT</name>
<dbReference type="GO" id="GO:0005664">
    <property type="term" value="C:nuclear origin of replication recognition complex"/>
    <property type="evidence" value="ECO:0007669"/>
    <property type="project" value="UniProtKB-UniRule"/>
</dbReference>
<feature type="region of interest" description="Disordered" evidence="6">
    <location>
        <begin position="473"/>
        <end position="504"/>
    </location>
</feature>
<feature type="domain" description="Origin recognition complex subunit 2 winged-helix" evidence="8">
    <location>
        <begin position="500"/>
        <end position="559"/>
    </location>
</feature>
<comment type="subcellular location">
    <subcellularLocation>
        <location evidence="1 5">Nucleus</location>
    </subcellularLocation>
</comment>
<feature type="domain" description="Origin recognition complex subunit 2 RecA-like" evidence="7">
    <location>
        <begin position="242"/>
        <end position="410"/>
    </location>
</feature>
<feature type="region of interest" description="Disordered" evidence="6">
    <location>
        <begin position="1"/>
        <end position="215"/>
    </location>
</feature>
<evidence type="ECO:0000313" key="9">
    <source>
        <dbReference type="EMBL" id="OKL63933.1"/>
    </source>
</evidence>
<reference evidence="9 10" key="1">
    <citation type="submission" date="2015-06" db="EMBL/GenBank/DDBJ databases">
        <title>Talaromyces atroroseus IBT 11181 draft genome.</title>
        <authorList>
            <person name="Rasmussen K.B."/>
            <person name="Rasmussen S."/>
            <person name="Petersen B."/>
            <person name="Sicheritz-Ponten T."/>
            <person name="Mortensen U.H."/>
            <person name="Thrane U."/>
        </authorList>
    </citation>
    <scope>NUCLEOTIDE SEQUENCE [LARGE SCALE GENOMIC DNA]</scope>
    <source>
        <strain evidence="9 10">IBT 11181</strain>
    </source>
</reference>
<evidence type="ECO:0000259" key="7">
    <source>
        <dbReference type="Pfam" id="PF04084"/>
    </source>
</evidence>
<dbReference type="EMBL" id="LFMY01000001">
    <property type="protein sequence ID" value="OKL63933.1"/>
    <property type="molecule type" value="Genomic_DNA"/>
</dbReference>
<accession>A0A225AWE0</accession>
<evidence type="ECO:0000256" key="3">
    <source>
        <dbReference type="ARBA" id="ARBA00022705"/>
    </source>
</evidence>
<feature type="compositionally biased region" description="Basic and acidic residues" evidence="6">
    <location>
        <begin position="144"/>
        <end position="162"/>
    </location>
</feature>
<dbReference type="STRING" id="1441469.A0A225AWE0"/>
<evidence type="ECO:0000256" key="1">
    <source>
        <dbReference type="ARBA" id="ARBA00004123"/>
    </source>
</evidence>
<protein>
    <recommendedName>
        <fullName evidence="5">Origin recognition complex subunit 2</fullName>
    </recommendedName>
</protein>
<dbReference type="InterPro" id="IPR007220">
    <property type="entry name" value="ORC2"/>
</dbReference>
<gene>
    <name evidence="9" type="ORF">UA08_00280</name>
</gene>
<evidence type="ECO:0000256" key="6">
    <source>
        <dbReference type="SAM" id="MobiDB-lite"/>
    </source>
</evidence>
<evidence type="ECO:0000313" key="10">
    <source>
        <dbReference type="Proteomes" id="UP000214365"/>
    </source>
</evidence>
<keyword evidence="3 5" id="KW-0235">DNA replication</keyword>
<feature type="compositionally biased region" description="Basic residues" evidence="6">
    <location>
        <begin position="173"/>
        <end position="186"/>
    </location>
</feature>
<dbReference type="PANTHER" id="PTHR14052">
    <property type="entry name" value="ORIGIN RECOGNITION COMPLEX SUBUNIT 2"/>
    <property type="match status" value="1"/>
</dbReference>
<dbReference type="AlphaFoldDB" id="A0A225AWE0"/>
<evidence type="ECO:0000259" key="8">
    <source>
        <dbReference type="Pfam" id="PF24882"/>
    </source>
</evidence>
<dbReference type="Pfam" id="PF04084">
    <property type="entry name" value="RecA-like_ORC2"/>
    <property type="match status" value="1"/>
</dbReference>
<dbReference type="InterPro" id="IPR056772">
    <property type="entry name" value="RecA-like_ORC2"/>
</dbReference>
<keyword evidence="10" id="KW-1185">Reference proteome</keyword>
<dbReference type="GO" id="GO:0006260">
    <property type="term" value="P:DNA replication"/>
    <property type="evidence" value="ECO:0007669"/>
    <property type="project" value="UniProtKB-UniRule"/>
</dbReference>
<dbReference type="GeneID" id="31000035"/>
<feature type="compositionally biased region" description="Basic and acidic residues" evidence="6">
    <location>
        <begin position="1"/>
        <end position="12"/>
    </location>
</feature>
<evidence type="ECO:0000256" key="2">
    <source>
        <dbReference type="ARBA" id="ARBA00007421"/>
    </source>
</evidence>
<keyword evidence="4 5" id="KW-0539">Nucleus</keyword>
<sequence length="570" mass="63407">MKRKAADSPNENHDDDDDNWPTASTPKRQKTGPGPSAALAVNGNALNGDVTPSKRARFTPKKVSDRADALNPSGLKTPTHRSKAKSLFTTPKKDTPSRVRNADRSAKKKSARILLEQDDEDTWDGAGKLAEEILDEEDGGENTTHSDVRENGVFETTEKDGEPTTAAAEPPVKRRAGRPKGAKNKRSPTPEGDIPPHERYFFQNRPGPPKTSNNTLSKVSLLAHDEYFELLGRYEDPLREEKELLLTIHQRSFVQWNFELCERFNICLYGYGSKRGLVQKFADWLYARSESPRPVIVVVNGYASNTTVRGILNAIATAVRGEDVPSKIGATPSEALEFLQSALQVRERPVTVLINSIDAPPLRRTVYQAQLARLAALPNVNLLATVDTPTFLTMWDMSLRDQFNFAFHDCTTFAPFDGEMNVVDEVNNLLGKKGRRVGGREGVAFVLKSLPENARNLYRLLLTELLTLQFGDENGGGVSDEEDDQDRGPAQTLQNAGRPREEPGIEFRTLYQKAAEEFIASSEMMFRTLLKEFHDHQMVTSRMDATGTETLGIPLSREEMEGVLEDLVLS</sequence>
<organism evidence="9 10">
    <name type="scientific">Talaromyces atroroseus</name>
    <dbReference type="NCBI Taxonomy" id="1441469"/>
    <lineage>
        <taxon>Eukaryota</taxon>
        <taxon>Fungi</taxon>
        <taxon>Dikarya</taxon>
        <taxon>Ascomycota</taxon>
        <taxon>Pezizomycotina</taxon>
        <taxon>Eurotiomycetes</taxon>
        <taxon>Eurotiomycetidae</taxon>
        <taxon>Eurotiales</taxon>
        <taxon>Trichocomaceae</taxon>
        <taxon>Talaromyces</taxon>
        <taxon>Talaromyces sect. Trachyspermi</taxon>
    </lineage>
</organism>
<comment type="caution">
    <text evidence="9">The sequence shown here is derived from an EMBL/GenBank/DDBJ whole genome shotgun (WGS) entry which is preliminary data.</text>
</comment>
<dbReference type="PANTHER" id="PTHR14052:SF0">
    <property type="entry name" value="ORIGIN RECOGNITION COMPLEX SUBUNIT 2"/>
    <property type="match status" value="1"/>
</dbReference>
<comment type="subunit">
    <text evidence="5">Component of the origin recognition complex (ORC).</text>
</comment>
<proteinExistence type="inferred from homology"/>
<comment type="function">
    <text evidence="5">Component of the origin recognition complex (ORC) that binds origins of replication. DNA-binding is ATP-dependent. ORC is required to assemble the pre-replication complex necessary to initiate DNA replication.</text>
</comment>
<evidence type="ECO:0000256" key="5">
    <source>
        <dbReference type="RuleBase" id="RU368084"/>
    </source>
</evidence>
<comment type="similarity">
    <text evidence="2 5">Belongs to the ORC2 family.</text>
</comment>
<dbReference type="RefSeq" id="XP_020124054.1">
    <property type="nucleotide sequence ID" value="XM_020260069.1"/>
</dbReference>
<feature type="compositionally biased region" description="Basic and acidic residues" evidence="6">
    <location>
        <begin position="91"/>
        <end position="105"/>
    </location>
</feature>
<feature type="compositionally biased region" description="Low complexity" evidence="6">
    <location>
        <begin position="37"/>
        <end position="48"/>
    </location>
</feature>
<evidence type="ECO:0000256" key="4">
    <source>
        <dbReference type="ARBA" id="ARBA00023242"/>
    </source>
</evidence>
<dbReference type="GO" id="GO:0003688">
    <property type="term" value="F:DNA replication origin binding"/>
    <property type="evidence" value="ECO:0007669"/>
    <property type="project" value="UniProtKB-UniRule"/>
</dbReference>
<dbReference type="Proteomes" id="UP000214365">
    <property type="component" value="Unassembled WGS sequence"/>
</dbReference>
<dbReference type="Pfam" id="PF24882">
    <property type="entry name" value="WHD_ORC2"/>
    <property type="match status" value="1"/>
</dbReference>
<dbReference type="InterPro" id="IPR056773">
    <property type="entry name" value="WHD_ORC2"/>
</dbReference>